<gene>
    <name evidence="2" type="ORF">M23134_07664</name>
</gene>
<protein>
    <recommendedName>
        <fullName evidence="4">DUF5723 domain-containing protein</fullName>
    </recommendedName>
</protein>
<dbReference type="eggNOG" id="ENOG502Z85N">
    <property type="taxonomic scope" value="Bacteria"/>
</dbReference>
<reference evidence="2 3" key="1">
    <citation type="submission" date="2007-01" db="EMBL/GenBank/DDBJ databases">
        <authorList>
            <person name="Haygood M."/>
            <person name="Podell S."/>
            <person name="Anderson C."/>
            <person name="Hopkinson B."/>
            <person name="Roe K."/>
            <person name="Barbeau K."/>
            <person name="Gaasterland T."/>
            <person name="Ferriera S."/>
            <person name="Johnson J."/>
            <person name="Kravitz S."/>
            <person name="Beeson K."/>
            <person name="Sutton G."/>
            <person name="Rogers Y.-H."/>
            <person name="Friedman R."/>
            <person name="Frazier M."/>
            <person name="Venter J.C."/>
        </authorList>
    </citation>
    <scope>NUCLEOTIDE SEQUENCE [LARGE SCALE GENOMIC DNA]</scope>
    <source>
        <strain evidence="2 3">ATCC 23134</strain>
    </source>
</reference>
<organism evidence="2 3">
    <name type="scientific">Microscilla marina ATCC 23134</name>
    <dbReference type="NCBI Taxonomy" id="313606"/>
    <lineage>
        <taxon>Bacteria</taxon>
        <taxon>Pseudomonadati</taxon>
        <taxon>Bacteroidota</taxon>
        <taxon>Cytophagia</taxon>
        <taxon>Cytophagales</taxon>
        <taxon>Microscillaceae</taxon>
        <taxon>Microscilla</taxon>
    </lineage>
</organism>
<dbReference type="EMBL" id="AAWS01000042">
    <property type="protein sequence ID" value="EAY25852.1"/>
    <property type="molecule type" value="Genomic_DNA"/>
</dbReference>
<proteinExistence type="predicted"/>
<evidence type="ECO:0000313" key="3">
    <source>
        <dbReference type="Proteomes" id="UP000004095"/>
    </source>
</evidence>
<feature type="chain" id="PRO_5002642476" description="DUF5723 domain-containing protein" evidence="1">
    <location>
        <begin position="43"/>
        <end position="562"/>
    </location>
</feature>
<name>A1ZUU8_MICM2</name>
<evidence type="ECO:0008006" key="4">
    <source>
        <dbReference type="Google" id="ProtNLM"/>
    </source>
</evidence>
<keyword evidence="1" id="KW-0732">Signal</keyword>
<evidence type="ECO:0000313" key="2">
    <source>
        <dbReference type="EMBL" id="EAY25852.1"/>
    </source>
</evidence>
<dbReference type="Proteomes" id="UP000004095">
    <property type="component" value="Unassembled WGS sequence"/>
</dbReference>
<dbReference type="InterPro" id="IPR046070">
    <property type="entry name" value="DUF6029"/>
</dbReference>
<comment type="caution">
    <text evidence="2">The sequence shown here is derived from an EMBL/GenBank/DDBJ whole genome shotgun (WGS) entry which is preliminary data.</text>
</comment>
<keyword evidence="3" id="KW-1185">Reference proteome</keyword>
<evidence type="ECO:0000256" key="1">
    <source>
        <dbReference type="SAM" id="SignalP"/>
    </source>
</evidence>
<sequence length="562" mass="62399">MSKISHTIQLLTTLKDFFIMKYILKFYACTACLLLWGSVAFAQQPTDKGVISGSLQSDFQYYQADSAINATLVEGADRMASNHYLNLFYRKGDFSAGLRYEAYLPPLLGYPGEFKGQGIANRFITYRKDGLEVTAGNFYEQFGSGTILRAQENRPTGIDNSIDGVLLKYNFDDMAQIKALTGKQRDGFNKGEGTIRAADAEIYLNKFLFPLSEISITLGGSYVSVYEPYTGTLGYISPQSDAYAGRLAIGNGGFNIDAEYVYKKPSPMLSNDYINHDGSALLLNASYSHNGLGINVQMKRVENMDFRSSRDAPLNSLMVNFIPITTKQHTYRLLTLYPYVTQVFGEAGLQADLIYTFKRGSALGGKYGTTISLNYAVANSLDQRPISGDAGYESDFWKLGNRKYFQDINVELSKKWSRKLKTTFSYVYLEYDKDQIEGVIGSGVVKSHTVIADVLIKPRRKTSVRFELQHLYTRQDFGSWAMGLIEIGFSNFLVFASDEINYNGIGKGIPLHYYNGGVAYAKGANRFSLSYGRQRAGLICVGGVCRLVPASSGLTLSVTSSF</sequence>
<dbReference type="Pfam" id="PF19494">
    <property type="entry name" value="DUF6029"/>
    <property type="match status" value="1"/>
</dbReference>
<accession>A1ZUU8</accession>
<dbReference type="AlphaFoldDB" id="A1ZUU8"/>
<feature type="signal peptide" evidence="1">
    <location>
        <begin position="1"/>
        <end position="42"/>
    </location>
</feature>